<evidence type="ECO:0000256" key="3">
    <source>
        <dbReference type="SAM" id="SignalP"/>
    </source>
</evidence>
<dbReference type="InterPro" id="IPR011042">
    <property type="entry name" value="6-blade_b-propeller_TolB-like"/>
</dbReference>
<protein>
    <submittedName>
        <fullName evidence="4">Uncharacterized protein</fullName>
    </submittedName>
</protein>
<feature type="repeat" description="NHL" evidence="2">
    <location>
        <begin position="1536"/>
        <end position="1579"/>
    </location>
</feature>
<accession>A0A7X1AZ19</accession>
<keyword evidence="1" id="KW-0677">Repeat</keyword>
<organism evidence="4 5">
    <name type="scientific">Puniceicoccus vermicola</name>
    <dbReference type="NCBI Taxonomy" id="388746"/>
    <lineage>
        <taxon>Bacteria</taxon>
        <taxon>Pseudomonadati</taxon>
        <taxon>Verrucomicrobiota</taxon>
        <taxon>Opitutia</taxon>
        <taxon>Puniceicoccales</taxon>
        <taxon>Puniceicoccaceae</taxon>
        <taxon>Puniceicoccus</taxon>
    </lineage>
</organism>
<evidence type="ECO:0000313" key="5">
    <source>
        <dbReference type="Proteomes" id="UP000525652"/>
    </source>
</evidence>
<proteinExistence type="predicted"/>
<reference evidence="4 5" key="1">
    <citation type="submission" date="2020-07" db="EMBL/GenBank/DDBJ databases">
        <authorList>
            <person name="Feng X."/>
        </authorList>
    </citation>
    <scope>NUCLEOTIDE SEQUENCE [LARGE SCALE GENOMIC DNA]</scope>
    <source>
        <strain evidence="4 5">JCM14086</strain>
    </source>
</reference>
<keyword evidence="3" id="KW-0732">Signal</keyword>
<gene>
    <name evidence="4" type="ORF">H5P30_12545</name>
</gene>
<dbReference type="Gene3D" id="3.20.20.80">
    <property type="entry name" value="Glycosidases"/>
    <property type="match status" value="1"/>
</dbReference>
<evidence type="ECO:0000256" key="2">
    <source>
        <dbReference type="PROSITE-ProRule" id="PRU00504"/>
    </source>
</evidence>
<dbReference type="InterPro" id="IPR011044">
    <property type="entry name" value="Quino_amine_DH_bsu"/>
</dbReference>
<keyword evidence="5" id="KW-1185">Reference proteome</keyword>
<dbReference type="RefSeq" id="WP_185693269.1">
    <property type="nucleotide sequence ID" value="NZ_JACHVA010000101.1"/>
</dbReference>
<evidence type="ECO:0000256" key="1">
    <source>
        <dbReference type="ARBA" id="ARBA00022737"/>
    </source>
</evidence>
<dbReference type="Gene3D" id="2.120.10.30">
    <property type="entry name" value="TolB, C-terminal domain"/>
    <property type="match status" value="1"/>
</dbReference>
<dbReference type="SUPFAM" id="SSF50969">
    <property type="entry name" value="YVTN repeat-like/Quinoprotein amine dehydrogenase"/>
    <property type="match status" value="1"/>
</dbReference>
<dbReference type="SUPFAM" id="SSF63829">
    <property type="entry name" value="Calcium-dependent phosphotriesterase"/>
    <property type="match status" value="2"/>
</dbReference>
<dbReference type="InterPro" id="IPR001258">
    <property type="entry name" value="NHL_repeat"/>
</dbReference>
<dbReference type="PROSITE" id="PS51125">
    <property type="entry name" value="NHL"/>
    <property type="match status" value="1"/>
</dbReference>
<name>A0A7X1AZ19_9BACT</name>
<feature type="chain" id="PRO_5030861789" evidence="3">
    <location>
        <begin position="26"/>
        <end position="1632"/>
    </location>
</feature>
<comment type="caution">
    <text evidence="4">The sequence shown here is derived from an EMBL/GenBank/DDBJ whole genome shotgun (WGS) entry which is preliminary data.</text>
</comment>
<feature type="signal peptide" evidence="3">
    <location>
        <begin position="1"/>
        <end position="25"/>
    </location>
</feature>
<evidence type="ECO:0000313" key="4">
    <source>
        <dbReference type="EMBL" id="MBC2602603.1"/>
    </source>
</evidence>
<sequence>MKRFFRKGSLVGWMLGAVLSLTALGDGDGTIAREGWSFDRSDLHWYDWAKPEEAREEGILKNVIGWTEYDFEVSQDGWYALWSAGIPASWTQTIYLDGEKIFEHVQSSELDRDPETDLFKGANLWLEEGSHTIRFHRVTFPGVLPSRWELRPGDGRAESSIRIADMDRYVVRAGQPQILAFLGGGTGKSENYELLIRKSDSDVLQSVGSLEFPASSVPVEKSVEVIFPEEAAYTLQARSGETILRPGDLKARTFIAVDVQNPPPAPDEMKFRRVVDIDCSAPPPESGFWEKEGETKVVETSFGTYRESSGLGNAGDGHWGLDGFSYRIRLPEANRLYRLRVEYPDDDRRSMGFWVNDGTRSGTAGGTINTGGVETGDQYPLSHSMKVHQSYFYPRDTDHVVVAVLNLVPYMKAAAARIQIDLVESGLAAAPLGETRGRTFGYFFEEPGRWLKFFGGGKDGISDDLLTLNRWGQWNRHIGANLMFPTINVYQANTFPSSELDGYFSTPDNEVRLATLIAEKYGSKFIPEFHLTGQGWFDAEVMGVDHEYVGEGRNRELVITYASPRAEERVIQDKDGDTRYAREAFVYNALHPDVQEKYINILGELADTLSDTEAFAGISTRMMFTWQWQGWNSLPGLNWGYDDWTISEFEKDTGIRVPGADGDPERFQERFRFLTGDAMDEWIEWRCDRIYDYHQRLLTRIRQAKPDAKLYFHIYDMNPSESYGDGVIDNLRAVGMDWERYADGDEFVLMPEGSRYGRRFSMPISDARKFEVQHEEQSQQIQSSGLRPYGIYSEYYEVNRNLDWSQLGGKPYSAFDANLPSGVYERGMYAHAMAENDTAMFRNGGSGWIFGTPELLQPFFREFRSLPTEAFTHSESVRDPVALWTLDEYEGDSFFYLVNRLPVAVEARVQVGGNDVFPAPGGSAVTTVDDVLTVKLEPFMMRAYRFKGRATVGAVEVEVPEDFVLRVESVVDSATEIRDSLEAGELAPEVDGPTFEKALYCLNAAMDAFDEGHYAKAWGWLQREAPVKIFYLTGRYPEGMWERSVPHGVHWRSTEAGELEVVFTEKEQGLPAIYDMDFGPDGFLWIASPNRLQAWDPGGKSIRELSLFAPYSFGKDLRSPTLDPVRPENVTSIRVTPENELLTQSGNQEPRYYDGQTGRILAQEYGEFLLPDRWAKIIAVHPDGRVVLSSGDRSKPEVALYHRDGRLDRVLALGNCLGGEVVPNGEIFLLFADRINVYDPKGNLLTAILDVSPEALAVSDSGLALALLTAGGWEIQLLQWDSGSREWVKSVAHRLPQKAIDLDLSPEGNLFLAFESPYGGALVHEVSLTSTEFSFDRKVVPFVEESKGLTQRTQIKEFEENLYFASGGKLYRLNPRDGDNAEVVVDPGFGGNHPEFESFAFDEDGDLYLASHWNGSARGANLYFCARDGDRWRGPVYLNGGKPVIEGPQYHPTDLHLNERGRVLLRMKNPGERWGNNFSLYYWSPDAEPELLVNLGSPADGGFGVFDLPGPDLLLAAGSTFQVLSLTEKGEVNWSSERLVTSPPGYQDFRQPLGICQDGKGRIWVTDPSRHQVMQLDDRGRIVETVGHFGNGTEGLELNQPYGIAAEEDAHGVTWLYIADSGNRRIVKWKVD</sequence>
<dbReference type="Proteomes" id="UP000525652">
    <property type="component" value="Unassembled WGS sequence"/>
</dbReference>
<dbReference type="EMBL" id="JACHVA010000101">
    <property type="protein sequence ID" value="MBC2602603.1"/>
    <property type="molecule type" value="Genomic_DNA"/>
</dbReference>